<evidence type="ECO:0000313" key="2">
    <source>
        <dbReference type="Proteomes" id="UP001148629"/>
    </source>
</evidence>
<evidence type="ECO:0000313" key="1">
    <source>
        <dbReference type="EMBL" id="KAJ3540947.1"/>
    </source>
</evidence>
<dbReference type="EMBL" id="JANRMS010000379">
    <property type="protein sequence ID" value="KAJ3540947.1"/>
    <property type="molecule type" value="Genomic_DNA"/>
</dbReference>
<sequence length="293" mass="32632">MSQFSSYMPLSQTLPPTPELPPAVATGYFNNNNNVSLWYSVHGAPLRVEKSPVVLLHGGKISSRWWGHQVAHLAAQNHTVIVTDTRAHSRSSDDTETPLSYDLFASDTVALLDHLDISNANFAGWSDGAITALTLAMNYGDRLERVFAFGASYRPDQVNMDGIRAMPFLLDLQSRMKLDYQMLSPTPDNFDTFLAKSNTMQSKYPLWDEVDFKRITTLAQNPIAGCVVWIATGDSEEMIQRHVSAAMHDMITGSSLVVLPEVSHIGPMQDPGMFNAMLDCWLSRRSRRPLTVK</sequence>
<gene>
    <name evidence="1" type="ORF">NM208_g4827</name>
</gene>
<accession>A0ACC1SJ97</accession>
<organism evidence="1 2">
    <name type="scientific">Fusarium decemcellulare</name>
    <dbReference type="NCBI Taxonomy" id="57161"/>
    <lineage>
        <taxon>Eukaryota</taxon>
        <taxon>Fungi</taxon>
        <taxon>Dikarya</taxon>
        <taxon>Ascomycota</taxon>
        <taxon>Pezizomycotina</taxon>
        <taxon>Sordariomycetes</taxon>
        <taxon>Hypocreomycetidae</taxon>
        <taxon>Hypocreales</taxon>
        <taxon>Nectriaceae</taxon>
        <taxon>Fusarium</taxon>
        <taxon>Fusarium decemcellulare species complex</taxon>
    </lineage>
</organism>
<name>A0ACC1SJ97_9HYPO</name>
<dbReference type="Proteomes" id="UP001148629">
    <property type="component" value="Unassembled WGS sequence"/>
</dbReference>
<proteinExistence type="predicted"/>
<keyword evidence="2" id="KW-1185">Reference proteome</keyword>
<reference evidence="1" key="1">
    <citation type="submission" date="2022-08" db="EMBL/GenBank/DDBJ databases">
        <title>Genome Sequence of Fusarium decemcellulare.</title>
        <authorList>
            <person name="Buettner E."/>
        </authorList>
    </citation>
    <scope>NUCLEOTIDE SEQUENCE</scope>
    <source>
        <strain evidence="1">Babe19</strain>
    </source>
</reference>
<comment type="caution">
    <text evidence="1">The sequence shown here is derived from an EMBL/GenBank/DDBJ whole genome shotgun (WGS) entry which is preliminary data.</text>
</comment>
<protein>
    <submittedName>
        <fullName evidence="1">Uncharacterized protein</fullName>
    </submittedName>
</protein>